<comment type="caution">
    <text evidence="2">The sequence shown here is derived from an EMBL/GenBank/DDBJ whole genome shotgun (WGS) entry which is preliminary data.</text>
</comment>
<dbReference type="AlphaFoldDB" id="A0A7W9KPK6"/>
<dbReference type="Pfam" id="PF04738">
    <property type="entry name" value="Lant_dehydr_N"/>
    <property type="match status" value="1"/>
</dbReference>
<evidence type="ECO:0000259" key="1">
    <source>
        <dbReference type="Pfam" id="PF04738"/>
    </source>
</evidence>
<organism evidence="2 3">
    <name type="scientific">Kutzneria kofuensis</name>
    <dbReference type="NCBI Taxonomy" id="103725"/>
    <lineage>
        <taxon>Bacteria</taxon>
        <taxon>Bacillati</taxon>
        <taxon>Actinomycetota</taxon>
        <taxon>Actinomycetes</taxon>
        <taxon>Pseudonocardiales</taxon>
        <taxon>Pseudonocardiaceae</taxon>
        <taxon>Kutzneria</taxon>
    </lineage>
</organism>
<evidence type="ECO:0000313" key="2">
    <source>
        <dbReference type="EMBL" id="MBB5896372.1"/>
    </source>
</evidence>
<dbReference type="EMBL" id="JACHIR010000001">
    <property type="protein sequence ID" value="MBB5896372.1"/>
    <property type="molecule type" value="Genomic_DNA"/>
</dbReference>
<proteinExistence type="predicted"/>
<dbReference type="InterPro" id="IPR006827">
    <property type="entry name" value="Lant_deHydtase_N"/>
</dbReference>
<feature type="domain" description="Lantibiotic dehydratase N-terminal" evidence="1">
    <location>
        <begin position="61"/>
        <end position="670"/>
    </location>
</feature>
<keyword evidence="3" id="KW-1185">Reference proteome</keyword>
<evidence type="ECO:0000313" key="3">
    <source>
        <dbReference type="Proteomes" id="UP000585638"/>
    </source>
</evidence>
<sequence length="737" mass="80554">MTAIIDVKPEAAGHLVDLTEGWSLWRQAVLRSAGMPFEWLSCLSDETLSARDRIARLLGHERFLEALTWQSPAVVANWVGDYLATGRLARAGQREALLARYAQRYCAKNDTIGFFGPVAWAELDEAGDPLELHGTVETRRHSVHLESWAVALVANSWPREQQPVRVHPAVSWRDSWAWRPRRRPHQLSPLAAELLARARDQSLRALVAEVTAGTGVEPASVAAEIDRLVEADVLVVGYRVPLDGEPERHLRADVSRVADEPDRQGMLATLDRLSGLRERLGETVGRPAEVYEALTELTAGVASASGLDRVDAARSGQGGRAVAYLDSRRDLDVVIGGELIDKLREPLGIALDAARWLAAEVGDAVEELLWQRYTELAASADPVRLCDLQFAAADVLSGAPGTVVHDVAEDFLLRWKEILAAGEHTDDGREIRLDLAAVAPLAAVLFPRREPRWQAARCHSPDLMLDHHGGTWRWVLGELHVGLNTMENRVFHNQADDPARLAAAVAADMSAGRMVALQPWNSPEVSSRTYPPLAVHVPDRYVYWSFGNDVGSPAGAALPGTELLVMADGDRLAVRPERGGWQASLLEAFGEFLSALVADRFAILAADQHQPRVCLGDLVLRRESWTIAAADIVACAGPGRLRARLTELGVPVHFFARTPAERKPFYVDMRSTALLANVTRAARLCEGAQVVMSEMLPGPEGLWLRDDAGNGHTAEFRVVAVDEAAAPPVVFERDGGR</sequence>
<dbReference type="Proteomes" id="UP000585638">
    <property type="component" value="Unassembled WGS sequence"/>
</dbReference>
<reference evidence="2 3" key="1">
    <citation type="submission" date="2020-08" db="EMBL/GenBank/DDBJ databases">
        <title>Sequencing the genomes of 1000 actinobacteria strains.</title>
        <authorList>
            <person name="Klenk H.-P."/>
        </authorList>
    </citation>
    <scope>NUCLEOTIDE SEQUENCE [LARGE SCALE GENOMIC DNA]</scope>
    <source>
        <strain evidence="2 3">DSM 43851</strain>
    </source>
</reference>
<name>A0A7W9KPK6_9PSEU</name>
<dbReference type="RefSeq" id="WP_184868039.1">
    <property type="nucleotide sequence ID" value="NZ_BAAAWY010000101.1"/>
</dbReference>
<accession>A0A7W9KPK6</accession>
<protein>
    <recommendedName>
        <fullName evidence="1">Lantibiotic dehydratase N-terminal domain-containing protein</fullName>
    </recommendedName>
</protein>
<gene>
    <name evidence="2" type="ORF">BJ998_007568</name>
</gene>